<reference evidence="1 2" key="1">
    <citation type="submission" date="2021-03" db="EMBL/GenBank/DDBJ databases">
        <title>Enterococcal diversity collection.</title>
        <authorList>
            <person name="Gilmore M.S."/>
            <person name="Schwartzman J."/>
            <person name="Van Tyne D."/>
            <person name="Martin M."/>
            <person name="Earl A.M."/>
            <person name="Manson A.L."/>
            <person name="Straub T."/>
            <person name="Salamzade R."/>
            <person name="Saavedra J."/>
            <person name="Lebreton F."/>
            <person name="Prichula J."/>
            <person name="Schaufler K."/>
            <person name="Gaca A."/>
            <person name="Sgardioli B."/>
            <person name="Wagenaar J."/>
            <person name="Strong T."/>
        </authorList>
    </citation>
    <scope>NUCLEOTIDE SEQUENCE [LARGE SCALE GENOMIC DNA]</scope>
    <source>
        <strain evidence="1 2">DIV0080</strain>
    </source>
</reference>
<dbReference type="InterPro" id="IPR006379">
    <property type="entry name" value="HAD-SF_hydro_IIB"/>
</dbReference>
<dbReference type="Proteomes" id="UP000664857">
    <property type="component" value="Unassembled WGS sequence"/>
</dbReference>
<dbReference type="RefSeq" id="WP_206966058.1">
    <property type="nucleotide sequence ID" value="NZ_JAFLVX010000018.1"/>
</dbReference>
<gene>
    <name evidence="1" type="ORF">DOK76_06670</name>
</gene>
<dbReference type="SUPFAM" id="SSF56784">
    <property type="entry name" value="HAD-like"/>
    <property type="match status" value="1"/>
</dbReference>
<comment type="caution">
    <text evidence="1">The sequence shown here is derived from an EMBL/GenBank/DDBJ whole genome shotgun (WGS) entry which is preliminary data.</text>
</comment>
<protein>
    <submittedName>
        <fullName evidence="1">HAD family phosphatase</fullName>
    </submittedName>
</protein>
<organism evidence="1 2">
    <name type="scientific">Candidatus Vagococcus giribetii</name>
    <dbReference type="NCBI Taxonomy" id="2230876"/>
    <lineage>
        <taxon>Bacteria</taxon>
        <taxon>Bacillati</taxon>
        <taxon>Bacillota</taxon>
        <taxon>Bacilli</taxon>
        <taxon>Lactobacillales</taxon>
        <taxon>Enterococcaceae</taxon>
        <taxon>Vagococcus</taxon>
    </lineage>
</organism>
<dbReference type="InterPro" id="IPR036412">
    <property type="entry name" value="HAD-like_sf"/>
</dbReference>
<keyword evidence="2" id="KW-1185">Reference proteome</keyword>
<dbReference type="Gene3D" id="3.40.50.1000">
    <property type="entry name" value="HAD superfamily/HAD-like"/>
    <property type="match status" value="1"/>
</dbReference>
<dbReference type="Pfam" id="PF08282">
    <property type="entry name" value="Hydrolase_3"/>
    <property type="match status" value="1"/>
</dbReference>
<dbReference type="PANTHER" id="PTHR10000:SF53">
    <property type="entry name" value="5-AMINO-6-(5-PHOSPHO-D-RIBITYLAMINO)URACIL PHOSPHATASE YBJI-RELATED"/>
    <property type="match status" value="1"/>
</dbReference>
<dbReference type="InterPro" id="IPR023214">
    <property type="entry name" value="HAD_sf"/>
</dbReference>
<dbReference type="NCBIfam" id="TIGR01484">
    <property type="entry name" value="HAD-SF-IIB"/>
    <property type="match status" value="1"/>
</dbReference>
<dbReference type="Gene3D" id="3.30.1240.10">
    <property type="match status" value="1"/>
</dbReference>
<dbReference type="PANTHER" id="PTHR10000">
    <property type="entry name" value="PHOSPHOSERINE PHOSPHATASE"/>
    <property type="match status" value="1"/>
</dbReference>
<evidence type="ECO:0000313" key="1">
    <source>
        <dbReference type="EMBL" id="MBO0476746.1"/>
    </source>
</evidence>
<evidence type="ECO:0000313" key="2">
    <source>
        <dbReference type="Proteomes" id="UP000664857"/>
    </source>
</evidence>
<proteinExistence type="predicted"/>
<name>A0ABS3HSL8_9ENTE</name>
<sequence length="246" mass="27712">MPVVFDLDGTTIFKGQKMTSEITQAIELLSEKHQVIFASARPIRDMLPVLPEVFYNFDLIGGNGAFTKQGETIQTSSFTDQQIAFMLDLIETRQLNYMMDSQWDYSFKGDTTHPLFLGVDPNNLANNIHPRELETIVKVVLFTTDKTVISELEEQAISVHFHGSEELIDLSPTGISKWTAFKQLGIEGNLVMFGNDTNDLPMFENANQKFVVGNLLKEVDQATYVSEEDVARTILELAKQTKKVLI</sequence>
<dbReference type="EMBL" id="JAFLVX010000018">
    <property type="protein sequence ID" value="MBO0476746.1"/>
    <property type="molecule type" value="Genomic_DNA"/>
</dbReference>
<accession>A0ABS3HSL8</accession>